<organism evidence="3 4">
    <name type="scientific">Hipposideros armiger</name>
    <name type="common">Great Himalayan leaf-nosed bat</name>
    <dbReference type="NCBI Taxonomy" id="186990"/>
    <lineage>
        <taxon>Eukaryota</taxon>
        <taxon>Metazoa</taxon>
        <taxon>Chordata</taxon>
        <taxon>Craniata</taxon>
        <taxon>Vertebrata</taxon>
        <taxon>Euteleostomi</taxon>
        <taxon>Mammalia</taxon>
        <taxon>Eutheria</taxon>
        <taxon>Laurasiatheria</taxon>
        <taxon>Chiroptera</taxon>
        <taxon>Yinpterochiroptera</taxon>
        <taxon>Rhinolophoidea</taxon>
        <taxon>Hipposideridae</taxon>
        <taxon>Hipposideros</taxon>
    </lineage>
</organism>
<protein>
    <submittedName>
        <fullName evidence="4">WD repeat-containing protein 27 isoform X1</fullName>
    </submittedName>
</protein>
<dbReference type="Proteomes" id="UP000694851">
    <property type="component" value="Unplaced"/>
</dbReference>
<feature type="repeat" description="WD" evidence="1">
    <location>
        <begin position="160"/>
        <end position="202"/>
    </location>
</feature>
<evidence type="ECO:0000256" key="2">
    <source>
        <dbReference type="SAM" id="MobiDB-lite"/>
    </source>
</evidence>
<dbReference type="CTD" id="253769"/>
<proteinExistence type="predicted"/>
<dbReference type="RefSeq" id="XP_019515040.1">
    <property type="nucleotide sequence ID" value="XM_019659495.1"/>
</dbReference>
<dbReference type="OrthoDB" id="20669at2759"/>
<dbReference type="InterPro" id="IPR042411">
    <property type="entry name" value="WDR27"/>
</dbReference>
<dbReference type="Pfam" id="PF00400">
    <property type="entry name" value="WD40"/>
    <property type="match status" value="5"/>
</dbReference>
<dbReference type="KEGG" id="hai:109391698"/>
<feature type="repeat" description="WD" evidence="1">
    <location>
        <begin position="551"/>
        <end position="592"/>
    </location>
</feature>
<evidence type="ECO:0000313" key="4">
    <source>
        <dbReference type="RefSeq" id="XP_019515040.1"/>
    </source>
</evidence>
<dbReference type="InterPro" id="IPR001680">
    <property type="entry name" value="WD40_rpt"/>
</dbReference>
<sequence length="854" mass="92374">MEEPQEISSTDGGCAGDIVIEKFLVESKMPTPPAQLACGRQHCAFPLHGNELCVWTAEDPSQQLLVLRGHHQPISAVAFGNAAAPLLMCSASPDYVIMWSLDECRENVLEGLSPRGTVLGVLLGKVLCLRFSPDDRVIAVCAGSKILVLDSESRSTLAALEGHQGPVTAAEFCAWQAHVIISVSEDRSFKVWDHHVGSLIYSSPVLAASPLLSLAINEGSEQLVTGCAEGQLCIFSLVDGHHYRCVTRVDLRKKRESFSTRRLEPNPGSLPAESQLSSANELGKGDEAEATLPVLGLARCDLALGLSSECGLVSSGKTSCLWIGSSAGLFIFNLANFELEAVLHYKDFRNLSIQVAGSCAVMSKTSDEKAFCVLTSMFGNRIAGLEVNLAALLRRQRHPALGTRLSVLPSSCVLPTSPLHFGTVKGSSAEPACRKQSAARSAVKDQALVFHSKVRSSGYASAPHATMFSPKTNIKNDCKRASERKNRYKWKDSPAQNPLPTRLSRRLAVAEGRAAVRCVQFSGDGKRLACGSANHLALAFDADLTGTPAVFTGHDGAVNSVCWSHDGRWLLSASQDGTLRVWSARRTEAVLCLGKDVFPKPVQAAQFYYIDTFILLSSGPAVQLLTYHIDARQDDMRRYKPRGRCRAVVKLPMTGAAEVTSLSATNDFYSYLVLTAGRNRTLEVFDLNVGCSAAVIVGAHSRPVHQICQNKGSSFTTQPSQLYNLFATRAIGDGIRLWDLRTLRCERRFEGHLNRCYPCGIAFSPCGRYVACGAEDRHAYVYEMGSSTFCHRLSGHTDTVTGVAFSPSAPQLPGLHLDHLLDVTWNTECKRGRTAGGGPSVPPAQWTRQAATLS</sequence>
<dbReference type="SUPFAM" id="SSF50998">
    <property type="entry name" value="Quinoprotein alcohol dehydrogenase-like"/>
    <property type="match status" value="1"/>
</dbReference>
<dbReference type="InterPro" id="IPR015943">
    <property type="entry name" value="WD40/YVTN_repeat-like_dom_sf"/>
</dbReference>
<dbReference type="PANTHER" id="PTHR44525:SF1">
    <property type="entry name" value="WD REPEAT-CONTAINING PROTEIN 27"/>
    <property type="match status" value="1"/>
</dbReference>
<keyword evidence="3" id="KW-1185">Reference proteome</keyword>
<accession>A0A8B7SSH3</accession>
<feature type="region of interest" description="Disordered" evidence="2">
    <location>
        <begin position="832"/>
        <end position="854"/>
    </location>
</feature>
<dbReference type="AlphaFoldDB" id="A0A8B7SSH3"/>
<evidence type="ECO:0000256" key="1">
    <source>
        <dbReference type="PROSITE-ProRule" id="PRU00221"/>
    </source>
</evidence>
<gene>
    <name evidence="4" type="primary">WDR27</name>
</gene>
<dbReference type="PROSITE" id="PS50082">
    <property type="entry name" value="WD_REPEATS_2"/>
    <property type="match status" value="2"/>
</dbReference>
<reference evidence="4" key="1">
    <citation type="submission" date="2025-08" db="UniProtKB">
        <authorList>
            <consortium name="RefSeq"/>
        </authorList>
    </citation>
    <scope>IDENTIFICATION</scope>
    <source>
        <tissue evidence="4">Muscle</tissue>
    </source>
</reference>
<dbReference type="PROSITE" id="PS50294">
    <property type="entry name" value="WD_REPEATS_REGION"/>
    <property type="match status" value="2"/>
</dbReference>
<dbReference type="Gene3D" id="2.130.10.10">
    <property type="entry name" value="YVTN repeat-like/Quinoprotein amine dehydrogenase"/>
    <property type="match status" value="3"/>
</dbReference>
<dbReference type="InterPro" id="IPR011047">
    <property type="entry name" value="Quinoprotein_ADH-like_sf"/>
</dbReference>
<name>A0A8B7SSH3_HIPAR</name>
<keyword evidence="1" id="KW-0853">WD repeat</keyword>
<dbReference type="PANTHER" id="PTHR44525">
    <property type="entry name" value="WD REPEAT-CONTAINING PROTEIN 27"/>
    <property type="match status" value="1"/>
</dbReference>
<dbReference type="SMART" id="SM00320">
    <property type="entry name" value="WD40"/>
    <property type="match status" value="9"/>
</dbReference>
<evidence type="ECO:0000313" key="3">
    <source>
        <dbReference type="Proteomes" id="UP000694851"/>
    </source>
</evidence>
<dbReference type="GeneID" id="109391698"/>